<dbReference type="Gene3D" id="3.40.50.10860">
    <property type="entry name" value="Leucine Dehydrogenase, chain A, domain 1"/>
    <property type="match status" value="1"/>
</dbReference>
<dbReference type="InterPro" id="IPR006097">
    <property type="entry name" value="Glu/Leu/Phe/Val/Trp_DH_dimer"/>
</dbReference>
<dbReference type="EMBL" id="JACHHD010000012">
    <property type="protein sequence ID" value="MBB5185270.1"/>
    <property type="molecule type" value="Genomic_DNA"/>
</dbReference>
<evidence type="ECO:0000256" key="5">
    <source>
        <dbReference type="PIRNR" id="PIRNR000185"/>
    </source>
</evidence>
<dbReference type="PIRSF" id="PIRSF000185">
    <property type="entry name" value="Glu_DH"/>
    <property type="match status" value="1"/>
</dbReference>
<dbReference type="FunFam" id="1.10.285.10:FF:000001">
    <property type="entry name" value="Glutamate dehydrogenase"/>
    <property type="match status" value="1"/>
</dbReference>
<dbReference type="InterPro" id="IPR046346">
    <property type="entry name" value="Aminoacid_DH-like_N_sf"/>
</dbReference>
<dbReference type="PROSITE" id="PS00074">
    <property type="entry name" value="GLFV_DEHYDROGENASE"/>
    <property type="match status" value="1"/>
</dbReference>
<evidence type="ECO:0000256" key="7">
    <source>
        <dbReference type="PIRSR" id="PIRSR000185-2"/>
    </source>
</evidence>
<dbReference type="GO" id="GO:0006537">
    <property type="term" value="P:glutamate biosynthetic process"/>
    <property type="evidence" value="ECO:0007669"/>
    <property type="project" value="UniProtKB-ARBA"/>
</dbReference>
<comment type="caution">
    <text evidence="11">The sequence shown here is derived from an EMBL/GenBank/DDBJ whole genome shotgun (WGS) entry which is preliminary data.</text>
</comment>
<dbReference type="SMART" id="SM00839">
    <property type="entry name" value="ELFV_dehydrog"/>
    <property type="match status" value="1"/>
</dbReference>
<keyword evidence="4 5" id="KW-0560">Oxidoreductase</keyword>
<feature type="binding site" evidence="7">
    <location>
        <position position="89"/>
    </location>
    <ligand>
        <name>substrate</name>
    </ligand>
</feature>
<feature type="binding site" evidence="7">
    <location>
        <position position="239"/>
    </location>
    <ligand>
        <name>NAD(+)</name>
        <dbReference type="ChEBI" id="CHEBI:57540"/>
    </ligand>
</feature>
<comment type="similarity">
    <text evidence="1 5 9">Belongs to the Glu/Leu/Phe/Val dehydrogenases family.</text>
</comment>
<evidence type="ECO:0000313" key="13">
    <source>
        <dbReference type="Proteomes" id="UP000521313"/>
    </source>
</evidence>
<feature type="domain" description="Glutamate/phenylalanine/leucine/valine/L-tryptophan dehydrogenase C-terminal" evidence="10">
    <location>
        <begin position="201"/>
        <end position="441"/>
    </location>
</feature>
<dbReference type="InterPro" id="IPR006096">
    <property type="entry name" value="Glu/Leu/Phe/Val/Trp_DH_C"/>
</dbReference>
<dbReference type="PANTHER" id="PTHR43571">
    <property type="entry name" value="NADP-SPECIFIC GLUTAMATE DEHYDROGENASE 1-RELATED"/>
    <property type="match status" value="1"/>
</dbReference>
<dbReference type="GO" id="GO:0005829">
    <property type="term" value="C:cytosol"/>
    <property type="evidence" value="ECO:0007669"/>
    <property type="project" value="TreeGrafter"/>
</dbReference>
<dbReference type="PANTHER" id="PTHR43571:SF1">
    <property type="entry name" value="NADP-SPECIFIC GLUTAMATE DEHYDROGENASE 1-RELATED"/>
    <property type="match status" value="1"/>
</dbReference>
<dbReference type="CDD" id="cd05313">
    <property type="entry name" value="NAD_bind_2_Glu_DH"/>
    <property type="match status" value="1"/>
</dbReference>
<evidence type="ECO:0000256" key="2">
    <source>
        <dbReference type="ARBA" id="ARBA00011643"/>
    </source>
</evidence>
<feature type="binding site" evidence="7">
    <location>
        <position position="164"/>
    </location>
    <ligand>
        <name>substrate</name>
    </ligand>
</feature>
<evidence type="ECO:0000256" key="3">
    <source>
        <dbReference type="ARBA" id="ARBA00012896"/>
    </source>
</evidence>
<dbReference type="Pfam" id="PF02812">
    <property type="entry name" value="ELFV_dehydrog_N"/>
    <property type="match status" value="1"/>
</dbReference>
<comment type="subunit">
    <text evidence="2">Homohexamer.</text>
</comment>
<evidence type="ECO:0000256" key="4">
    <source>
        <dbReference type="ARBA" id="ARBA00023002"/>
    </source>
</evidence>
<evidence type="ECO:0000313" key="12">
    <source>
        <dbReference type="EMBL" id="MBM6831917.1"/>
    </source>
</evidence>
<dbReference type="GO" id="GO:0004354">
    <property type="term" value="F:glutamate dehydrogenase (NADP+) activity"/>
    <property type="evidence" value="ECO:0007669"/>
    <property type="project" value="TreeGrafter"/>
</dbReference>
<feature type="binding site" evidence="7">
    <location>
        <position position="113"/>
    </location>
    <ligand>
        <name>substrate</name>
    </ligand>
</feature>
<protein>
    <recommendedName>
        <fullName evidence="3 5">Glutamate dehydrogenase</fullName>
    </recommendedName>
</protein>
<evidence type="ECO:0000259" key="10">
    <source>
        <dbReference type="SMART" id="SM00839"/>
    </source>
</evidence>
<dbReference type="InterPro" id="IPR006095">
    <property type="entry name" value="Glu/Leu/Phe/Val/Trp_DH"/>
</dbReference>
<accession>A0A7W8D496</accession>
<dbReference type="EMBL" id="JACJLU010000009">
    <property type="protein sequence ID" value="MBM6831917.1"/>
    <property type="molecule type" value="Genomic_DNA"/>
</dbReference>
<dbReference type="FunFam" id="3.40.50.720:FF:000030">
    <property type="entry name" value="Glutamate dehydrogenase"/>
    <property type="match status" value="1"/>
</dbReference>
<proteinExistence type="inferred from homology"/>
<dbReference type="GO" id="GO:0000166">
    <property type="term" value="F:nucleotide binding"/>
    <property type="evidence" value="ECO:0007669"/>
    <property type="project" value="UniProtKB-KW"/>
</dbReference>
<dbReference type="PRINTS" id="PR00082">
    <property type="entry name" value="GLFDHDRGNASE"/>
</dbReference>
<reference evidence="11 13" key="1">
    <citation type="submission" date="2020-08" db="EMBL/GenBank/DDBJ databases">
        <title>Genomic Encyclopedia of Type Strains, Phase IV (KMG-IV): sequencing the most valuable type-strain genomes for metagenomic binning, comparative biology and taxonomic classification.</title>
        <authorList>
            <person name="Goeker M."/>
        </authorList>
    </citation>
    <scope>NUCLEOTIDE SEQUENCE [LARGE SCALE GENOMIC DNA]</scope>
    <source>
        <strain evidence="11 13">DSM 26963</strain>
    </source>
</reference>
<gene>
    <name evidence="12" type="primary">gdhA</name>
    <name evidence="12" type="ORF">H5982_07345</name>
    <name evidence="11" type="ORF">HNQ43_001323</name>
</gene>
<feature type="binding site" evidence="7">
    <location>
        <position position="110"/>
    </location>
    <ligand>
        <name>substrate</name>
    </ligand>
</feature>
<dbReference type="Pfam" id="PF00208">
    <property type="entry name" value="ELFV_dehydrog"/>
    <property type="match status" value="1"/>
</dbReference>
<evidence type="ECO:0000256" key="9">
    <source>
        <dbReference type="RuleBase" id="RU004417"/>
    </source>
</evidence>
<dbReference type="InterPro" id="IPR036291">
    <property type="entry name" value="NAD(P)-bd_dom_sf"/>
</dbReference>
<dbReference type="SUPFAM" id="SSF51735">
    <property type="entry name" value="NAD(P)-binding Rossmann-fold domains"/>
    <property type="match status" value="1"/>
</dbReference>
<dbReference type="Gene3D" id="1.10.285.10">
    <property type="entry name" value="Glutamate Dehydrogenase, chain A, domain 3"/>
    <property type="match status" value="2"/>
</dbReference>
<dbReference type="AlphaFoldDB" id="A0A7W8D496"/>
<dbReference type="NCBIfam" id="NF006929">
    <property type="entry name" value="PRK09414.1"/>
    <property type="match status" value="1"/>
</dbReference>
<evidence type="ECO:0000256" key="6">
    <source>
        <dbReference type="PIRSR" id="PIRSR000185-1"/>
    </source>
</evidence>
<dbReference type="InterPro" id="IPR033922">
    <property type="entry name" value="NAD_bind_Glu_DH"/>
</dbReference>
<evidence type="ECO:0000256" key="1">
    <source>
        <dbReference type="ARBA" id="ARBA00006382"/>
    </source>
</evidence>
<feature type="site" description="Important for catalysis" evidence="8">
    <location>
        <position position="165"/>
    </location>
</feature>
<feature type="binding site" evidence="7">
    <location>
        <position position="208"/>
    </location>
    <ligand>
        <name>NAD(+)</name>
        <dbReference type="ChEBI" id="CHEBI:57540"/>
    </ligand>
</feature>
<organism evidence="11 13">
    <name type="scientific">Faecalicoccus acidiformans</name>
    <dbReference type="NCBI Taxonomy" id="915173"/>
    <lineage>
        <taxon>Bacteria</taxon>
        <taxon>Bacillati</taxon>
        <taxon>Bacillota</taxon>
        <taxon>Erysipelotrichia</taxon>
        <taxon>Erysipelotrichales</taxon>
        <taxon>Erysipelotrichaceae</taxon>
        <taxon>Faecalicoccus</taxon>
    </lineage>
</organism>
<dbReference type="InterPro" id="IPR014362">
    <property type="entry name" value="Glu_DH"/>
</dbReference>
<feature type="binding site" evidence="7">
    <location>
        <position position="375"/>
    </location>
    <ligand>
        <name>substrate</name>
    </ligand>
</feature>
<evidence type="ECO:0000313" key="11">
    <source>
        <dbReference type="EMBL" id="MBB5185270.1"/>
    </source>
</evidence>
<dbReference type="Proteomes" id="UP000521313">
    <property type="component" value="Unassembled WGS sequence"/>
</dbReference>
<dbReference type="RefSeq" id="WP_183376039.1">
    <property type="nucleotide sequence ID" value="NZ_CALVCN010000019.1"/>
</dbReference>
<keyword evidence="7" id="KW-0547">Nucleotide-binding</keyword>
<sequence length="443" mass="48498">MSDLKKLYEVVQQRNNGDKEFLQAVEEVFESLEVIEQVHPEKLDDDVLARIVEPERQIIFRVPWVDDNGVTHVNRGFRIEFNSALGPYKGGLRFHPSVNASIIKFLGFEQIFKNSLTTLPMGGGKGGSDFDPKGKSDAEVMRFCQSFMSELYRHIGPNTDVPAGDIGVGGREIGYLFGQYKRLKNEFSGVLTGKGLTFGGSLVRTEATGYGLCYFTQALLKDNGTSFDGKTVAISGSGNVAIYACEKATELGAKVVTMSDSNGFIYDPNGIDLACVKEIKEVRRGRIKEYVETHPDATYTAGARPWQTPCDIALPCATQNELDLEDAKALVANKVFAVCEGANMPTTPEAIHYLMQNGVFYAPGKASNAGGVACSGLEMSQNAQHLSWTREEVDARLQKIMESIFETCRDTAKEYGHEKEYVVGANIAGFLKVAEAMKAQGTV</sequence>
<reference evidence="12 14" key="3">
    <citation type="journal article" date="2021" name="Sci. Rep.">
        <title>The distribution of antibiotic resistance genes in chicken gut microbiota commensals.</title>
        <authorList>
            <person name="Juricova H."/>
            <person name="Matiasovicova J."/>
            <person name="Kubasova T."/>
            <person name="Cejkova D."/>
            <person name="Rychlik I."/>
        </authorList>
    </citation>
    <scope>NUCLEOTIDE SEQUENCE [LARGE SCALE GENOMIC DNA]</scope>
    <source>
        <strain evidence="12 14">An423</strain>
    </source>
</reference>
<keyword evidence="7" id="KW-0520">NAD</keyword>
<name>A0A7W8D496_9FIRM</name>
<dbReference type="SUPFAM" id="SSF53223">
    <property type="entry name" value="Aminoacid dehydrogenase-like, N-terminal domain"/>
    <property type="match status" value="1"/>
</dbReference>
<dbReference type="InterPro" id="IPR033524">
    <property type="entry name" value="Glu/Leu/Phe/Val_DH_AS"/>
</dbReference>
<feature type="active site" description="Proton donor" evidence="6">
    <location>
        <position position="125"/>
    </location>
</feature>
<evidence type="ECO:0000313" key="14">
    <source>
        <dbReference type="Proteomes" id="UP000775500"/>
    </source>
</evidence>
<dbReference type="FunFam" id="3.40.50.10860:FF:000002">
    <property type="entry name" value="Glutamate dehydrogenase"/>
    <property type="match status" value="1"/>
</dbReference>
<dbReference type="Proteomes" id="UP000775500">
    <property type="component" value="Unassembled WGS sequence"/>
</dbReference>
<dbReference type="Gene3D" id="3.40.50.720">
    <property type="entry name" value="NAD(P)-binding Rossmann-like Domain"/>
    <property type="match status" value="1"/>
</dbReference>
<evidence type="ECO:0000256" key="8">
    <source>
        <dbReference type="PIRSR" id="PIRSR000185-3"/>
    </source>
</evidence>
<keyword evidence="14" id="KW-1185">Reference proteome</keyword>
<dbReference type="InterPro" id="IPR050724">
    <property type="entry name" value="Glu_Leu_Phe_Val_DH"/>
</dbReference>
<reference evidence="12" key="2">
    <citation type="submission" date="2020-08" db="EMBL/GenBank/DDBJ databases">
        <authorList>
            <person name="Cejkova D."/>
            <person name="Kubasova T."/>
            <person name="Jahodarova E."/>
            <person name="Rychlik I."/>
        </authorList>
    </citation>
    <scope>NUCLEOTIDE SEQUENCE</scope>
    <source>
        <strain evidence="12">An423</strain>
    </source>
</reference>